<proteinExistence type="predicted"/>
<reference evidence="2 3" key="1">
    <citation type="submission" date="2022-06" db="EMBL/GenBank/DDBJ databases">
        <title>Roseomonas CN29.</title>
        <authorList>
            <person name="Cheng Y."/>
            <person name="He X."/>
        </authorList>
    </citation>
    <scope>NUCLEOTIDE SEQUENCE [LARGE SCALE GENOMIC DNA]</scope>
    <source>
        <strain evidence="2 3">CN29</strain>
    </source>
</reference>
<accession>A0ABT1XCP7</accession>
<dbReference type="EMBL" id="JANJOU010000040">
    <property type="protein sequence ID" value="MCR0985739.1"/>
    <property type="molecule type" value="Genomic_DNA"/>
</dbReference>
<evidence type="ECO:0000256" key="1">
    <source>
        <dbReference type="SAM" id="MobiDB-lite"/>
    </source>
</evidence>
<comment type="caution">
    <text evidence="2">The sequence shown here is derived from an EMBL/GenBank/DDBJ whole genome shotgun (WGS) entry which is preliminary data.</text>
</comment>
<organism evidence="2 3">
    <name type="scientific">Roseomonas populi</name>
    <dbReference type="NCBI Taxonomy" id="3121582"/>
    <lineage>
        <taxon>Bacteria</taxon>
        <taxon>Pseudomonadati</taxon>
        <taxon>Pseudomonadota</taxon>
        <taxon>Alphaproteobacteria</taxon>
        <taxon>Acetobacterales</taxon>
        <taxon>Roseomonadaceae</taxon>
        <taxon>Roseomonas</taxon>
    </lineage>
</organism>
<evidence type="ECO:0000313" key="2">
    <source>
        <dbReference type="EMBL" id="MCR0985739.1"/>
    </source>
</evidence>
<sequence>MTQRKALSPTQAQILATAAQHSAQLAEAPSNLPATARNSVFQSMLRAGLLEEMPAPNGGMPKMLRITAAGLATIGEPSVAEAGGEGTQVDVEGQQASTNAQETQAPPVASATPPLTRTTLREAATALLVAWDAGVERSALPVPH</sequence>
<feature type="compositionally biased region" description="Polar residues" evidence="1">
    <location>
        <begin position="94"/>
        <end position="104"/>
    </location>
</feature>
<name>A0ABT1XCP7_9PROT</name>
<dbReference type="RefSeq" id="WP_257719385.1">
    <property type="nucleotide sequence ID" value="NZ_JANJOU010000040.1"/>
</dbReference>
<protein>
    <submittedName>
        <fullName evidence="2">MarR family winged helix-turn-helix transcriptional regulator</fullName>
    </submittedName>
</protein>
<dbReference type="Proteomes" id="UP001524642">
    <property type="component" value="Unassembled WGS sequence"/>
</dbReference>
<feature type="region of interest" description="Disordered" evidence="1">
    <location>
        <begin position="77"/>
        <end position="113"/>
    </location>
</feature>
<evidence type="ECO:0000313" key="3">
    <source>
        <dbReference type="Proteomes" id="UP001524642"/>
    </source>
</evidence>
<gene>
    <name evidence="2" type="ORF">NRP21_27170</name>
</gene>
<keyword evidence="3" id="KW-1185">Reference proteome</keyword>